<evidence type="ECO:0000313" key="3">
    <source>
        <dbReference type="EMBL" id="CAK4034319.1"/>
    </source>
</evidence>
<comment type="caution">
    <text evidence="3">The sequence shown here is derived from an EMBL/GenBank/DDBJ whole genome shotgun (WGS) entry which is preliminary data.</text>
</comment>
<feature type="region of interest" description="Disordered" evidence="1">
    <location>
        <begin position="1"/>
        <end position="23"/>
    </location>
</feature>
<proteinExistence type="predicted"/>
<dbReference type="Pfam" id="PF01764">
    <property type="entry name" value="Lipase_3"/>
    <property type="match status" value="1"/>
</dbReference>
<reference evidence="3" key="1">
    <citation type="submission" date="2023-11" db="EMBL/GenBank/DDBJ databases">
        <authorList>
            <person name="Alioto T."/>
            <person name="Alioto T."/>
            <person name="Gomez Garrido J."/>
        </authorList>
    </citation>
    <scope>NUCLEOTIDE SEQUENCE</scope>
</reference>
<dbReference type="Proteomes" id="UP001296104">
    <property type="component" value="Unassembled WGS sequence"/>
</dbReference>
<dbReference type="AlphaFoldDB" id="A0AAI8Z877"/>
<organism evidence="3 4">
    <name type="scientific">Lecanosticta acicola</name>
    <dbReference type="NCBI Taxonomy" id="111012"/>
    <lineage>
        <taxon>Eukaryota</taxon>
        <taxon>Fungi</taxon>
        <taxon>Dikarya</taxon>
        <taxon>Ascomycota</taxon>
        <taxon>Pezizomycotina</taxon>
        <taxon>Dothideomycetes</taxon>
        <taxon>Dothideomycetidae</taxon>
        <taxon>Mycosphaerellales</taxon>
        <taxon>Mycosphaerellaceae</taxon>
        <taxon>Lecanosticta</taxon>
    </lineage>
</organism>
<dbReference type="SUPFAM" id="SSF53474">
    <property type="entry name" value="alpha/beta-Hydrolases"/>
    <property type="match status" value="1"/>
</dbReference>
<sequence length="507" mass="56745">MSRSYVNLTRPPPTPPPPYEAHDNQLLQPMETMAFYRQPAQSQQYLPVAQSQHRLRKRPSAWTSTVDLSRQRNEGRYGQELGQQNAFNRPSPSRMDDCPIARSMNQGAALCDRVAARMNEALSRLDCDEEEHDQVKEAIRGLTISGERNAPDLLKSNSIIDFKKTWHYANSRLPPFLPPMKIFLPTWQIICSAAQASMHVYRRPHRDERADYIEADWRHGTKAMVVKSRPVDDENLIVIAIRGSKWNVVDWATNFRPAPSEPVGFLDDEGNACHAGFLQVARAMIPPIAARLRDLIEQNPSRASSSLLLTGHSAGGAVASLLYMHMLATTFESELNILAGCFKRVHCVAFGTPPLTFLPLQTPAGKRYERNVFMHFVNEGDLVVRADRQYLGTLGRIIAAPSPKLNLNASHGLRSKISRHKLSSAAQTAAQKLPCRWEVPPATLSNAGRLVLLRETPGKERAVEAVQVTDQQLRTVVFGDPDMHRMDLYKQRVDELASAAITGRDLG</sequence>
<dbReference type="InterPro" id="IPR029058">
    <property type="entry name" value="AB_hydrolase_fold"/>
</dbReference>
<dbReference type="PANTHER" id="PTHR46023">
    <property type="entry name" value="LIPASE CLASS 3 PROTEIN-LIKE"/>
    <property type="match status" value="1"/>
</dbReference>
<dbReference type="CDD" id="cd00519">
    <property type="entry name" value="Lipase_3"/>
    <property type="match status" value="1"/>
</dbReference>
<evidence type="ECO:0000259" key="2">
    <source>
        <dbReference type="Pfam" id="PF01764"/>
    </source>
</evidence>
<dbReference type="GO" id="GO:0006629">
    <property type="term" value="P:lipid metabolic process"/>
    <property type="evidence" value="ECO:0007669"/>
    <property type="project" value="InterPro"/>
</dbReference>
<protein>
    <submittedName>
        <fullName evidence="3">Unnamed protein product</fullName>
    </submittedName>
</protein>
<name>A0AAI8Z877_9PEZI</name>
<gene>
    <name evidence="3" type="ORF">LECACI_7A009477</name>
</gene>
<feature type="domain" description="Fungal lipase-type" evidence="2">
    <location>
        <begin position="238"/>
        <end position="386"/>
    </location>
</feature>
<dbReference type="Gene3D" id="3.40.50.1820">
    <property type="entry name" value="alpha/beta hydrolase"/>
    <property type="match status" value="1"/>
</dbReference>
<dbReference type="PANTHER" id="PTHR46023:SF6">
    <property type="entry name" value="LIPASE CLASS 3 FAMILY PROTEIN"/>
    <property type="match status" value="1"/>
</dbReference>
<dbReference type="InterPro" id="IPR002921">
    <property type="entry name" value="Fungal_lipase-type"/>
</dbReference>
<evidence type="ECO:0000256" key="1">
    <source>
        <dbReference type="SAM" id="MobiDB-lite"/>
    </source>
</evidence>
<dbReference type="EMBL" id="CAVMBE010000112">
    <property type="protein sequence ID" value="CAK4034319.1"/>
    <property type="molecule type" value="Genomic_DNA"/>
</dbReference>
<keyword evidence="4" id="KW-1185">Reference proteome</keyword>
<feature type="compositionally biased region" description="Pro residues" evidence="1">
    <location>
        <begin position="10"/>
        <end position="19"/>
    </location>
</feature>
<evidence type="ECO:0000313" key="4">
    <source>
        <dbReference type="Proteomes" id="UP001296104"/>
    </source>
</evidence>
<accession>A0AAI8Z877</accession>